<feature type="transmembrane region" description="Helical" evidence="1">
    <location>
        <begin position="249"/>
        <end position="266"/>
    </location>
</feature>
<keyword evidence="1" id="KW-1133">Transmembrane helix</keyword>
<reference evidence="3 4" key="1">
    <citation type="submission" date="2019-11" db="EMBL/GenBank/DDBJ databases">
        <title>Novel species isolated from a subtropical stream in China.</title>
        <authorList>
            <person name="Lu H."/>
        </authorList>
    </citation>
    <scope>NUCLEOTIDE SEQUENCE [LARGE SCALE GENOMIC DNA]</scope>
    <source>
        <strain evidence="3 4">FT92W</strain>
    </source>
</reference>
<keyword evidence="1" id="KW-0812">Transmembrane</keyword>
<comment type="caution">
    <text evidence="3">The sequence shown here is derived from an EMBL/GenBank/DDBJ whole genome shotgun (WGS) entry which is preliminary data.</text>
</comment>
<feature type="transmembrane region" description="Helical" evidence="1">
    <location>
        <begin position="323"/>
        <end position="343"/>
    </location>
</feature>
<feature type="transmembrane region" description="Helical" evidence="1">
    <location>
        <begin position="363"/>
        <end position="383"/>
    </location>
</feature>
<dbReference type="InterPro" id="IPR012429">
    <property type="entry name" value="HGSNAT_cat"/>
</dbReference>
<dbReference type="RefSeq" id="WP_154381838.1">
    <property type="nucleotide sequence ID" value="NZ_WKJJ01000031.1"/>
</dbReference>
<name>A0A7X2IUX0_9BURK</name>
<dbReference type="PANTHER" id="PTHR31061">
    <property type="entry name" value="LD22376P"/>
    <property type="match status" value="1"/>
</dbReference>
<sequence length="392" mass="42850">MTLRAVPDTGHSATARAAAARRYPSLDVLRGLTVALMIIVNTPGDWSTVYAPLLHAQWHGFTPTDWVFPTFLFVVGNALSFALPKYAQLGTRAVLARVGKRSAIMFALGFLLFWFPFVAPDSAGHWGLISLSGARIPGVLQRIALCFALASLLLHFAKEAGAWLYCVLALLGYWAVLALGGDLTMAGNAAVKFDLWLLGGRHLYQGEGIPFDPEGLLGTIPATVNVIAGYFAGRLFADKGATWETLARLMLAGVACIAVALCWDQVLPFNKKLWTSSYVLLTVGLDLLVLPLMIYLVEMRGDSTGSAGRGWTYFFEVFGKNTLFIYLLSELAVVVLVRTHIGGRDAYGWLYSVTFQPLAAPQLASLLFAVAFMLACWLAGYWLDRRKIYIKV</sequence>
<dbReference type="PANTHER" id="PTHR31061:SF24">
    <property type="entry name" value="LD22376P"/>
    <property type="match status" value="1"/>
</dbReference>
<dbReference type="Proteomes" id="UP000446768">
    <property type="component" value="Unassembled WGS sequence"/>
</dbReference>
<feature type="transmembrane region" description="Helical" evidence="1">
    <location>
        <begin position="66"/>
        <end position="83"/>
    </location>
</feature>
<feature type="transmembrane region" description="Helical" evidence="1">
    <location>
        <begin position="216"/>
        <end position="237"/>
    </location>
</feature>
<evidence type="ECO:0000313" key="4">
    <source>
        <dbReference type="Proteomes" id="UP000446768"/>
    </source>
</evidence>
<keyword evidence="1" id="KW-0472">Membrane</keyword>
<evidence type="ECO:0000313" key="3">
    <source>
        <dbReference type="EMBL" id="MRV76384.1"/>
    </source>
</evidence>
<accession>A0A7X2IUX0</accession>
<protein>
    <submittedName>
        <fullName evidence="3">DUF1624 domain-containing protein</fullName>
    </submittedName>
</protein>
<organism evidence="3 4">
    <name type="scientific">Pseudoduganella rivuli</name>
    <dbReference type="NCBI Taxonomy" id="2666085"/>
    <lineage>
        <taxon>Bacteria</taxon>
        <taxon>Pseudomonadati</taxon>
        <taxon>Pseudomonadota</taxon>
        <taxon>Betaproteobacteria</taxon>
        <taxon>Burkholderiales</taxon>
        <taxon>Oxalobacteraceae</taxon>
        <taxon>Telluria group</taxon>
        <taxon>Pseudoduganella</taxon>
    </lineage>
</organism>
<feature type="transmembrane region" description="Helical" evidence="1">
    <location>
        <begin position="28"/>
        <end position="46"/>
    </location>
</feature>
<evidence type="ECO:0000256" key="1">
    <source>
        <dbReference type="SAM" id="Phobius"/>
    </source>
</evidence>
<dbReference type="AlphaFoldDB" id="A0A7X2IUX0"/>
<evidence type="ECO:0000259" key="2">
    <source>
        <dbReference type="Pfam" id="PF07786"/>
    </source>
</evidence>
<feature type="transmembrane region" description="Helical" evidence="1">
    <location>
        <begin position="103"/>
        <end position="119"/>
    </location>
</feature>
<gene>
    <name evidence="3" type="ORF">GJ700_32205</name>
</gene>
<feature type="domain" description="Heparan-alpha-glucosaminide N-acetyltransferase catalytic" evidence="2">
    <location>
        <begin position="22"/>
        <end position="239"/>
    </location>
</feature>
<proteinExistence type="predicted"/>
<feature type="transmembrane region" description="Helical" evidence="1">
    <location>
        <begin position="162"/>
        <end position="181"/>
    </location>
</feature>
<dbReference type="EMBL" id="WKJJ01000031">
    <property type="protein sequence ID" value="MRV76384.1"/>
    <property type="molecule type" value="Genomic_DNA"/>
</dbReference>
<feature type="transmembrane region" description="Helical" evidence="1">
    <location>
        <begin position="139"/>
        <end position="157"/>
    </location>
</feature>
<dbReference type="Pfam" id="PF07786">
    <property type="entry name" value="HGSNAT_cat"/>
    <property type="match status" value="1"/>
</dbReference>
<keyword evidence="4" id="KW-1185">Reference proteome</keyword>
<feature type="transmembrane region" description="Helical" evidence="1">
    <location>
        <begin position="278"/>
        <end position="297"/>
    </location>
</feature>